<comment type="caution">
    <text evidence="2">The sequence shown here is derived from an EMBL/GenBank/DDBJ whole genome shotgun (WGS) entry which is preliminary data.</text>
</comment>
<evidence type="ECO:0000313" key="3">
    <source>
        <dbReference type="Proteomes" id="UP001500630"/>
    </source>
</evidence>
<evidence type="ECO:0000313" key="2">
    <source>
        <dbReference type="EMBL" id="GAA3572485.1"/>
    </source>
</evidence>
<feature type="transmembrane region" description="Helical" evidence="1">
    <location>
        <begin position="12"/>
        <end position="36"/>
    </location>
</feature>
<protein>
    <submittedName>
        <fullName evidence="2">Uncharacterized protein</fullName>
    </submittedName>
</protein>
<evidence type="ECO:0000256" key="1">
    <source>
        <dbReference type="SAM" id="Phobius"/>
    </source>
</evidence>
<feature type="transmembrane region" description="Helical" evidence="1">
    <location>
        <begin position="101"/>
        <end position="130"/>
    </location>
</feature>
<keyword evidence="1" id="KW-0812">Transmembrane</keyword>
<sequence length="193" mass="20338">MAASLRLRLVVYVLLCGLVPWAGVKTVWTLGGAALGVDGESWLRGVESDGDAVYRALAAVGVDLTVLAALLGVFLALGLVHRWGMVFPRWTLPLAGRRVPAFLPLVPAWGVGVCLGVYGVVLLVMVPLILGGVSPRFAPLTPFTSSEGVTWMILFGGLAFGGLGGALVVGAWSYGRRVSPARSRTATRRKQRS</sequence>
<gene>
    <name evidence="2" type="ORF">GCM10022419_061740</name>
</gene>
<proteinExistence type="predicted"/>
<dbReference type="RefSeq" id="WP_345567142.1">
    <property type="nucleotide sequence ID" value="NZ_BAABDQ010000014.1"/>
</dbReference>
<keyword evidence="3" id="KW-1185">Reference proteome</keyword>
<feature type="transmembrane region" description="Helical" evidence="1">
    <location>
        <begin position="56"/>
        <end position="80"/>
    </location>
</feature>
<reference evidence="3" key="1">
    <citation type="journal article" date="2019" name="Int. J. Syst. Evol. Microbiol.">
        <title>The Global Catalogue of Microorganisms (GCM) 10K type strain sequencing project: providing services to taxonomists for standard genome sequencing and annotation.</title>
        <authorList>
            <consortium name="The Broad Institute Genomics Platform"/>
            <consortium name="The Broad Institute Genome Sequencing Center for Infectious Disease"/>
            <person name="Wu L."/>
            <person name="Ma J."/>
        </authorList>
    </citation>
    <scope>NUCLEOTIDE SEQUENCE [LARGE SCALE GENOMIC DNA]</scope>
    <source>
        <strain evidence="3">JCM 17326</strain>
    </source>
</reference>
<keyword evidence="1" id="KW-0472">Membrane</keyword>
<name>A0ABP6XUK8_9ACTN</name>
<dbReference type="EMBL" id="BAABDQ010000014">
    <property type="protein sequence ID" value="GAA3572485.1"/>
    <property type="molecule type" value="Genomic_DNA"/>
</dbReference>
<accession>A0ABP6XUK8</accession>
<organism evidence="2 3">
    <name type="scientific">Nonomuraea rosea</name>
    <dbReference type="NCBI Taxonomy" id="638574"/>
    <lineage>
        <taxon>Bacteria</taxon>
        <taxon>Bacillati</taxon>
        <taxon>Actinomycetota</taxon>
        <taxon>Actinomycetes</taxon>
        <taxon>Streptosporangiales</taxon>
        <taxon>Streptosporangiaceae</taxon>
        <taxon>Nonomuraea</taxon>
    </lineage>
</organism>
<dbReference type="Proteomes" id="UP001500630">
    <property type="component" value="Unassembled WGS sequence"/>
</dbReference>
<keyword evidence="1" id="KW-1133">Transmembrane helix</keyword>
<feature type="transmembrane region" description="Helical" evidence="1">
    <location>
        <begin position="150"/>
        <end position="174"/>
    </location>
</feature>